<name>A0A4R2RFH7_9RHOB</name>
<dbReference type="OrthoDB" id="86868at2"/>
<feature type="transmembrane region" description="Helical" evidence="1">
    <location>
        <begin position="159"/>
        <end position="178"/>
    </location>
</feature>
<reference evidence="2 3" key="1">
    <citation type="submission" date="2019-03" db="EMBL/GenBank/DDBJ databases">
        <title>Genomic Encyclopedia of Type Strains, Phase IV (KMG-IV): sequencing the most valuable type-strain genomes for metagenomic binning, comparative biology and taxonomic classification.</title>
        <authorList>
            <person name="Goeker M."/>
        </authorList>
    </citation>
    <scope>NUCLEOTIDE SEQUENCE [LARGE SCALE GENOMIC DNA]</scope>
    <source>
        <strain evidence="2 3">DSM 24766</strain>
    </source>
</reference>
<evidence type="ECO:0000313" key="3">
    <source>
        <dbReference type="Proteomes" id="UP000295050"/>
    </source>
</evidence>
<gene>
    <name evidence="2" type="ORF">EV663_10615</name>
</gene>
<feature type="transmembrane region" description="Helical" evidence="1">
    <location>
        <begin position="123"/>
        <end position="147"/>
    </location>
</feature>
<accession>A0A4R2RFH7</accession>
<evidence type="ECO:0000313" key="2">
    <source>
        <dbReference type="EMBL" id="TCP61069.1"/>
    </source>
</evidence>
<keyword evidence="1" id="KW-0472">Membrane</keyword>
<dbReference type="AlphaFoldDB" id="A0A4R2RFH7"/>
<proteinExistence type="predicted"/>
<sequence length="248" mass="26381">MDDLRSIMNDPVIWAIAAALVALVVMQAFLFIRLALRFSGRFSILSDKEKSVVYKTATINSIGPAVAIFIIAISLISIVGAPITLMRIGVIGSAVFELYAAGNGAKAAGADIAGDMTLQAFTAAVWAMCLGGAGWLVSTMFFTWQLGKAQGKLRKSSPQALLIMGAITPTVIFFVLMMNEILDKKPATPLIGIDKLAAAATAAISMVVFRQLGKVAPWLKEWGLGFSLLLGVIAGYLVSVYMMQGMQE</sequence>
<feature type="transmembrane region" description="Helical" evidence="1">
    <location>
        <begin position="12"/>
        <end position="36"/>
    </location>
</feature>
<dbReference type="InterPro" id="IPR032479">
    <property type="entry name" value="DUF5058"/>
</dbReference>
<organism evidence="2 3">
    <name type="scientific">Rhodovulum bhavnagarense</name>
    <dbReference type="NCBI Taxonomy" id="992286"/>
    <lineage>
        <taxon>Bacteria</taxon>
        <taxon>Pseudomonadati</taxon>
        <taxon>Pseudomonadota</taxon>
        <taxon>Alphaproteobacteria</taxon>
        <taxon>Rhodobacterales</taxon>
        <taxon>Paracoccaceae</taxon>
        <taxon>Rhodovulum</taxon>
    </lineage>
</organism>
<evidence type="ECO:0000256" key="1">
    <source>
        <dbReference type="SAM" id="Phobius"/>
    </source>
</evidence>
<keyword evidence="3" id="KW-1185">Reference proteome</keyword>
<dbReference type="Proteomes" id="UP000295050">
    <property type="component" value="Unassembled WGS sequence"/>
</dbReference>
<dbReference type="EMBL" id="SLXU01000006">
    <property type="protein sequence ID" value="TCP61069.1"/>
    <property type="molecule type" value="Genomic_DNA"/>
</dbReference>
<feature type="transmembrane region" description="Helical" evidence="1">
    <location>
        <begin position="222"/>
        <end position="243"/>
    </location>
</feature>
<feature type="transmembrane region" description="Helical" evidence="1">
    <location>
        <begin position="57"/>
        <end position="79"/>
    </location>
</feature>
<dbReference type="Pfam" id="PF16481">
    <property type="entry name" value="DUF5058"/>
    <property type="match status" value="1"/>
</dbReference>
<keyword evidence="1" id="KW-1133">Transmembrane helix</keyword>
<dbReference type="RefSeq" id="WP_132951255.1">
    <property type="nucleotide sequence ID" value="NZ_SLXU01000006.1"/>
</dbReference>
<feature type="transmembrane region" description="Helical" evidence="1">
    <location>
        <begin position="190"/>
        <end position="210"/>
    </location>
</feature>
<keyword evidence="1" id="KW-0812">Transmembrane</keyword>
<protein>
    <submittedName>
        <fullName evidence="2">Uncharacterized protein DUF5058</fullName>
    </submittedName>
</protein>
<comment type="caution">
    <text evidence="2">The sequence shown here is derived from an EMBL/GenBank/DDBJ whole genome shotgun (WGS) entry which is preliminary data.</text>
</comment>